<evidence type="ECO:0000313" key="2">
    <source>
        <dbReference type="Proteomes" id="UP000652761"/>
    </source>
</evidence>
<evidence type="ECO:0000313" key="1">
    <source>
        <dbReference type="EMBL" id="MQL86127.1"/>
    </source>
</evidence>
<comment type="caution">
    <text evidence="1">The sequence shown here is derived from an EMBL/GenBank/DDBJ whole genome shotgun (WGS) entry which is preliminary data.</text>
</comment>
<dbReference type="EMBL" id="NMUH01000875">
    <property type="protein sequence ID" value="MQL86127.1"/>
    <property type="molecule type" value="Genomic_DNA"/>
</dbReference>
<reference evidence="1" key="1">
    <citation type="submission" date="2017-07" db="EMBL/GenBank/DDBJ databases">
        <title>Taro Niue Genome Assembly and Annotation.</title>
        <authorList>
            <person name="Atibalentja N."/>
            <person name="Keating K."/>
            <person name="Fields C.J."/>
        </authorList>
    </citation>
    <scope>NUCLEOTIDE SEQUENCE</scope>
    <source>
        <strain evidence="1">Niue_2</strain>
        <tissue evidence="1">Leaf</tissue>
    </source>
</reference>
<protein>
    <submittedName>
        <fullName evidence="1">Uncharacterized protein</fullName>
    </submittedName>
</protein>
<proteinExistence type="predicted"/>
<dbReference type="Proteomes" id="UP000652761">
    <property type="component" value="Unassembled WGS sequence"/>
</dbReference>
<gene>
    <name evidence="1" type="ORF">Taro_018656</name>
</gene>
<organism evidence="1 2">
    <name type="scientific">Colocasia esculenta</name>
    <name type="common">Wild taro</name>
    <name type="synonym">Arum esculentum</name>
    <dbReference type="NCBI Taxonomy" id="4460"/>
    <lineage>
        <taxon>Eukaryota</taxon>
        <taxon>Viridiplantae</taxon>
        <taxon>Streptophyta</taxon>
        <taxon>Embryophyta</taxon>
        <taxon>Tracheophyta</taxon>
        <taxon>Spermatophyta</taxon>
        <taxon>Magnoliopsida</taxon>
        <taxon>Liliopsida</taxon>
        <taxon>Araceae</taxon>
        <taxon>Aroideae</taxon>
        <taxon>Colocasieae</taxon>
        <taxon>Colocasia</taxon>
    </lineage>
</organism>
<dbReference type="OrthoDB" id="191080at2759"/>
<accession>A0A843UUH1</accession>
<keyword evidence="2" id="KW-1185">Reference proteome</keyword>
<dbReference type="AlphaFoldDB" id="A0A843UUH1"/>
<sequence>MATVADCYEETQAGGIWMPTFRRNLSMEETTHIQEMCALLTQFRLTANMADRWTWRWEKSGCFSVKSAYLMLIDGGKGMKLWNRLGLRSPCVFFLWGGFLRGGIPKPGSSSVRRPLSLSLFAVLPFPARCPASNWYQSRSASLQKPVRSSPSPA</sequence>
<name>A0A843UUH1_COLES</name>